<keyword evidence="5 13" id="KW-0418">Kinase</keyword>
<evidence type="ECO:0000256" key="9">
    <source>
        <dbReference type="PROSITE-ProRule" id="PRU10141"/>
    </source>
</evidence>
<reference evidence="13 14" key="1">
    <citation type="submission" date="2020-08" db="EMBL/GenBank/DDBJ databases">
        <authorList>
            <person name="Liu C."/>
            <person name="Sun Q."/>
        </authorList>
    </citation>
    <scope>NUCLEOTIDE SEQUENCE [LARGE SCALE GENOMIC DNA]</scope>
    <source>
        <strain evidence="13 14">NSJ-4</strain>
    </source>
</reference>
<dbReference type="InterPro" id="IPR000719">
    <property type="entry name" value="Prot_kinase_dom"/>
</dbReference>
<gene>
    <name evidence="13" type="ORF">H9Q76_01880</name>
</gene>
<keyword evidence="3" id="KW-0808">Transferase</keyword>
<dbReference type="PROSITE" id="PS50011">
    <property type="entry name" value="PROTEIN_KINASE_DOM"/>
    <property type="match status" value="1"/>
</dbReference>
<evidence type="ECO:0000256" key="3">
    <source>
        <dbReference type="ARBA" id="ARBA00022679"/>
    </source>
</evidence>
<feature type="domain" description="Protein kinase" evidence="12">
    <location>
        <begin position="49"/>
        <end position="322"/>
    </location>
</feature>
<evidence type="ECO:0000259" key="12">
    <source>
        <dbReference type="PROSITE" id="PS50011"/>
    </source>
</evidence>
<evidence type="ECO:0000256" key="5">
    <source>
        <dbReference type="ARBA" id="ARBA00022777"/>
    </source>
</evidence>
<evidence type="ECO:0000256" key="2">
    <source>
        <dbReference type="ARBA" id="ARBA00022527"/>
    </source>
</evidence>
<feature type="region of interest" description="Disordered" evidence="10">
    <location>
        <begin position="399"/>
        <end position="435"/>
    </location>
</feature>
<feature type="binding site" evidence="9">
    <location>
        <position position="78"/>
    </location>
    <ligand>
        <name>ATP</name>
        <dbReference type="ChEBI" id="CHEBI:30616"/>
    </ligand>
</feature>
<dbReference type="InterPro" id="IPR011009">
    <property type="entry name" value="Kinase-like_dom_sf"/>
</dbReference>
<dbReference type="CDD" id="cd14014">
    <property type="entry name" value="STKc_PknB_like"/>
    <property type="match status" value="1"/>
</dbReference>
<dbReference type="GO" id="GO:0005737">
    <property type="term" value="C:cytoplasm"/>
    <property type="evidence" value="ECO:0007669"/>
    <property type="project" value="TreeGrafter"/>
</dbReference>
<evidence type="ECO:0000313" key="14">
    <source>
        <dbReference type="Proteomes" id="UP000515819"/>
    </source>
</evidence>
<dbReference type="InterPro" id="IPR053235">
    <property type="entry name" value="Ser_Thr_kinase"/>
</dbReference>
<evidence type="ECO:0000256" key="4">
    <source>
        <dbReference type="ARBA" id="ARBA00022741"/>
    </source>
</evidence>
<dbReference type="EMBL" id="CP060632">
    <property type="protein sequence ID" value="QNM00076.1"/>
    <property type="molecule type" value="Genomic_DNA"/>
</dbReference>
<sequence length="803" mass="88422">MQNRYDKCPNCMQALGQGEDVCPYCGFDVSGYEEKPNCLRPFTVLQGKYMIGRVIGMGGFGITYIGWDLNLQTYIAIKEYYPESFAQRDAMTTTIVSTLDSKKEIYDKGLKRYVEEARNLSKFYQLQGIVSVKDFFYENGTGYIVMEYINGVDLKHYLKGMGGKLDEATVLALMKPVFESLYEVHKNGLVHRDISPDNIMVDNEGKIKLIDFGSVRGQSAETDKTYTVILKHGYAPPEQYYAKGKQGPWTDIYSLCATMYKMLTGEVPPNGVERMEEDTYVDPSKKGISVSERTETVLRKGLAVKAPERYQDIGQLLTDLYGSGPVTAGNAMPQANPYTASGNGNSSMSASMQSMHLAPGQNDTASGKNKKKIGLIAGIAAAVVALIVGLVLILGGGKKKDNDATTTEQPAETTEAASATDATTENTTEATTETDVSGVGDYVWPTELSDSWRDYTANIDGTIYQFPLPYSEWKSKGWQTDSATVKVASGDWDYITSYTDRAQLTVIVANPGVNEAEINDCYVVGFSFSSKSGKYKDDFTIELANGIKLFESTESDIKTAYGAPEYRSENEYSDGSGTYVSIDYAGDDEKDGMDFDVTPEKNLISIRLINSKMPEGATSVADLSMDAPAINDQYVAPGGASADRFDGIITIGDKNYVLPVPFTELEKDGWTLDTSVSDYIGGKNYESTYMEKNGEKLSIKLENFTGNAILPKYGYISEIGVEANYYTSNITFPGGISMGDDGSKIESVYGDLGDDFSKDEYTYFISYYVYYYEGDHYISISAYADPDTGKITDYTFTMSKEIE</sequence>
<keyword evidence="11" id="KW-0472">Membrane</keyword>
<dbReference type="EC" id="2.7.11.1" evidence="1"/>
<evidence type="ECO:0000256" key="8">
    <source>
        <dbReference type="ARBA" id="ARBA00048679"/>
    </source>
</evidence>
<dbReference type="Pfam" id="PF00069">
    <property type="entry name" value="Pkinase"/>
    <property type="match status" value="1"/>
</dbReference>
<keyword evidence="11" id="KW-0812">Transmembrane</keyword>
<dbReference type="GO" id="GO:0004674">
    <property type="term" value="F:protein serine/threonine kinase activity"/>
    <property type="evidence" value="ECO:0007669"/>
    <property type="project" value="UniProtKB-KW"/>
</dbReference>
<protein>
    <recommendedName>
        <fullName evidence="1">non-specific serine/threonine protein kinase</fullName>
        <ecNumber evidence="1">2.7.11.1</ecNumber>
    </recommendedName>
</protein>
<evidence type="ECO:0000256" key="7">
    <source>
        <dbReference type="ARBA" id="ARBA00047899"/>
    </source>
</evidence>
<comment type="catalytic activity">
    <reaction evidence="7">
        <text>L-threonyl-[protein] + ATP = O-phospho-L-threonyl-[protein] + ADP + H(+)</text>
        <dbReference type="Rhea" id="RHEA:46608"/>
        <dbReference type="Rhea" id="RHEA-COMP:11060"/>
        <dbReference type="Rhea" id="RHEA-COMP:11605"/>
        <dbReference type="ChEBI" id="CHEBI:15378"/>
        <dbReference type="ChEBI" id="CHEBI:30013"/>
        <dbReference type="ChEBI" id="CHEBI:30616"/>
        <dbReference type="ChEBI" id="CHEBI:61977"/>
        <dbReference type="ChEBI" id="CHEBI:456216"/>
        <dbReference type="EC" id="2.7.11.1"/>
    </reaction>
</comment>
<dbReference type="SUPFAM" id="SSF56112">
    <property type="entry name" value="Protein kinase-like (PK-like)"/>
    <property type="match status" value="1"/>
</dbReference>
<name>A0A7G9FNE4_9FIRM</name>
<keyword evidence="11" id="KW-1133">Transmembrane helix</keyword>
<feature type="compositionally biased region" description="Low complexity" evidence="10">
    <location>
        <begin position="404"/>
        <end position="434"/>
    </location>
</feature>
<evidence type="ECO:0000256" key="6">
    <source>
        <dbReference type="ARBA" id="ARBA00022840"/>
    </source>
</evidence>
<dbReference type="PROSITE" id="PS00109">
    <property type="entry name" value="PROTEIN_KINASE_TYR"/>
    <property type="match status" value="1"/>
</dbReference>
<dbReference type="RefSeq" id="WP_249321448.1">
    <property type="nucleotide sequence ID" value="NZ_CP060632.1"/>
</dbReference>
<keyword evidence="2 13" id="KW-0723">Serine/threonine-protein kinase</keyword>
<evidence type="ECO:0000256" key="11">
    <source>
        <dbReference type="SAM" id="Phobius"/>
    </source>
</evidence>
<dbReference type="Proteomes" id="UP000515819">
    <property type="component" value="Chromosome"/>
</dbReference>
<evidence type="ECO:0000313" key="13">
    <source>
        <dbReference type="EMBL" id="QNM00076.1"/>
    </source>
</evidence>
<keyword evidence="6 9" id="KW-0067">ATP-binding</keyword>
<keyword evidence="14" id="KW-1185">Reference proteome</keyword>
<proteinExistence type="predicted"/>
<dbReference type="Gene3D" id="3.30.200.20">
    <property type="entry name" value="Phosphorylase Kinase, domain 1"/>
    <property type="match status" value="1"/>
</dbReference>
<dbReference type="AlphaFoldDB" id="A0A7G9FNE4"/>
<evidence type="ECO:0000256" key="10">
    <source>
        <dbReference type="SAM" id="MobiDB-lite"/>
    </source>
</evidence>
<feature type="transmembrane region" description="Helical" evidence="11">
    <location>
        <begin position="373"/>
        <end position="394"/>
    </location>
</feature>
<dbReference type="PROSITE" id="PS00107">
    <property type="entry name" value="PROTEIN_KINASE_ATP"/>
    <property type="match status" value="1"/>
</dbReference>
<dbReference type="Gene3D" id="1.10.510.10">
    <property type="entry name" value="Transferase(Phosphotransferase) domain 1"/>
    <property type="match status" value="1"/>
</dbReference>
<organism evidence="13 14">
    <name type="scientific">Wujia chipingensis</name>
    <dbReference type="NCBI Taxonomy" id="2763670"/>
    <lineage>
        <taxon>Bacteria</taxon>
        <taxon>Bacillati</taxon>
        <taxon>Bacillota</taxon>
        <taxon>Clostridia</taxon>
        <taxon>Lachnospirales</taxon>
        <taxon>Lachnospiraceae</taxon>
        <taxon>Wujia</taxon>
    </lineage>
</organism>
<dbReference type="GO" id="GO:0005524">
    <property type="term" value="F:ATP binding"/>
    <property type="evidence" value="ECO:0007669"/>
    <property type="project" value="UniProtKB-UniRule"/>
</dbReference>
<dbReference type="InterPro" id="IPR017441">
    <property type="entry name" value="Protein_kinase_ATP_BS"/>
</dbReference>
<comment type="catalytic activity">
    <reaction evidence="8">
        <text>L-seryl-[protein] + ATP = O-phospho-L-seryl-[protein] + ADP + H(+)</text>
        <dbReference type="Rhea" id="RHEA:17989"/>
        <dbReference type="Rhea" id="RHEA-COMP:9863"/>
        <dbReference type="Rhea" id="RHEA-COMP:11604"/>
        <dbReference type="ChEBI" id="CHEBI:15378"/>
        <dbReference type="ChEBI" id="CHEBI:29999"/>
        <dbReference type="ChEBI" id="CHEBI:30616"/>
        <dbReference type="ChEBI" id="CHEBI:83421"/>
        <dbReference type="ChEBI" id="CHEBI:456216"/>
        <dbReference type="EC" id="2.7.11.1"/>
    </reaction>
</comment>
<evidence type="ECO:0000256" key="1">
    <source>
        <dbReference type="ARBA" id="ARBA00012513"/>
    </source>
</evidence>
<keyword evidence="4 9" id="KW-0547">Nucleotide-binding</keyword>
<dbReference type="InterPro" id="IPR008266">
    <property type="entry name" value="Tyr_kinase_AS"/>
</dbReference>
<dbReference type="KEGG" id="wcp:H9Q76_01880"/>
<dbReference type="PANTHER" id="PTHR24361">
    <property type="entry name" value="MITOGEN-ACTIVATED KINASE KINASE KINASE"/>
    <property type="match status" value="1"/>
</dbReference>
<accession>A0A7G9FNE4</accession>
<dbReference type="PANTHER" id="PTHR24361:SF433">
    <property type="entry name" value="PROTEIN KINASE DOMAIN-CONTAINING PROTEIN"/>
    <property type="match status" value="1"/>
</dbReference>